<dbReference type="GO" id="GO:0016491">
    <property type="term" value="F:oxidoreductase activity"/>
    <property type="evidence" value="ECO:0007669"/>
    <property type="project" value="UniProtKB-KW"/>
</dbReference>
<sequence>MDGVAGEGAGAKAGDDRGDALRRAAGAAGLKTLGAGVSEAERHGPEAAIAVVGGGLAGLSLIDALLARGVSPEDLLLIDGGDPHRGSHAPATVLHPFAGRTMGPGKAHWQAFLKSWETLKRWCEREHEPLWRSAPMMRLLEGDKLSTKLEASWEEGRARYPEIVESWRVEGEASRRLLPGWQGGPALVYEPAAAVDLPGLCGALLKRAQSRGVRVVQGEVADLRGGEEGWAIGLAGGAPALRAARVVLATGAALGTLLGEADLRERPGEVGVWEAVGPLEDLNVMINSAANIFERPDGRVGVGSTYLKREGWQEREDDEADAELREKMNAALGGADPGRALQIWRGVRGIYGSDHRPLVGPVAGESALFVMAGFGSKGLTWAPAMGQVLAAHLLEGAAIWEVVDARRARRMRLRR</sequence>
<dbReference type="PANTHER" id="PTHR13847:SF289">
    <property type="entry name" value="GLYCINE OXIDASE"/>
    <property type="match status" value="1"/>
</dbReference>
<keyword evidence="1" id="KW-0560">Oxidoreductase</keyword>
<dbReference type="InterPro" id="IPR036188">
    <property type="entry name" value="FAD/NAD-bd_sf"/>
</dbReference>
<dbReference type="InterPro" id="IPR006076">
    <property type="entry name" value="FAD-dep_OxRdtase"/>
</dbReference>
<dbReference type="EMBL" id="VOSL01000054">
    <property type="protein sequence ID" value="TXD34685.1"/>
    <property type="molecule type" value="Genomic_DNA"/>
</dbReference>
<reference evidence="3 4" key="1">
    <citation type="submission" date="2019-08" db="EMBL/GenBank/DDBJ databases">
        <title>Bradymonadales sp. TMQ2.</title>
        <authorList>
            <person name="Liang Q."/>
        </authorList>
    </citation>
    <scope>NUCLEOTIDE SEQUENCE [LARGE SCALE GENOMIC DNA]</scope>
    <source>
        <strain evidence="3 4">TMQ2</strain>
    </source>
</reference>
<dbReference type="Proteomes" id="UP000321046">
    <property type="component" value="Unassembled WGS sequence"/>
</dbReference>
<dbReference type="Gene3D" id="3.30.9.10">
    <property type="entry name" value="D-Amino Acid Oxidase, subunit A, domain 2"/>
    <property type="match status" value="1"/>
</dbReference>
<accession>A0A5C6XC85</accession>
<gene>
    <name evidence="3" type="ORF">FRC96_13820</name>
</gene>
<dbReference type="Gene3D" id="3.50.50.60">
    <property type="entry name" value="FAD/NAD(P)-binding domain"/>
    <property type="match status" value="1"/>
</dbReference>
<dbReference type="AlphaFoldDB" id="A0A5C6XC85"/>
<evidence type="ECO:0000313" key="3">
    <source>
        <dbReference type="EMBL" id="TXD34685.1"/>
    </source>
</evidence>
<organism evidence="3 4">
    <name type="scientific">Lujinxingia vulgaris</name>
    <dbReference type="NCBI Taxonomy" id="2600176"/>
    <lineage>
        <taxon>Bacteria</taxon>
        <taxon>Deltaproteobacteria</taxon>
        <taxon>Bradymonadales</taxon>
        <taxon>Lujinxingiaceae</taxon>
        <taxon>Lujinxingia</taxon>
    </lineage>
</organism>
<evidence type="ECO:0000256" key="1">
    <source>
        <dbReference type="ARBA" id="ARBA00023002"/>
    </source>
</evidence>
<name>A0A5C6XC85_9DELT</name>
<dbReference type="SUPFAM" id="SSF51905">
    <property type="entry name" value="FAD/NAD(P)-binding domain"/>
    <property type="match status" value="1"/>
</dbReference>
<dbReference type="Pfam" id="PF01266">
    <property type="entry name" value="DAO"/>
    <property type="match status" value="1"/>
</dbReference>
<dbReference type="GO" id="GO:0005737">
    <property type="term" value="C:cytoplasm"/>
    <property type="evidence" value="ECO:0007669"/>
    <property type="project" value="TreeGrafter"/>
</dbReference>
<dbReference type="PANTHER" id="PTHR13847">
    <property type="entry name" value="SARCOSINE DEHYDROGENASE-RELATED"/>
    <property type="match status" value="1"/>
</dbReference>
<proteinExistence type="predicted"/>
<feature type="domain" description="FAD dependent oxidoreductase" evidence="2">
    <location>
        <begin position="49"/>
        <end position="391"/>
    </location>
</feature>
<dbReference type="OrthoDB" id="5498565at2"/>
<evidence type="ECO:0000313" key="4">
    <source>
        <dbReference type="Proteomes" id="UP000321046"/>
    </source>
</evidence>
<protein>
    <submittedName>
        <fullName evidence="3">FAD-binding oxidoreductase</fullName>
    </submittedName>
</protein>
<evidence type="ECO:0000259" key="2">
    <source>
        <dbReference type="Pfam" id="PF01266"/>
    </source>
</evidence>
<comment type="caution">
    <text evidence="3">The sequence shown here is derived from an EMBL/GenBank/DDBJ whole genome shotgun (WGS) entry which is preliminary data.</text>
</comment>